<feature type="binding site" evidence="2">
    <location>
        <begin position="222"/>
        <end position="229"/>
    </location>
    <ligand>
        <name>ATP</name>
        <dbReference type="ChEBI" id="CHEBI:30616"/>
    </ligand>
</feature>
<dbReference type="GO" id="GO:0005524">
    <property type="term" value="F:ATP binding"/>
    <property type="evidence" value="ECO:0007669"/>
    <property type="project" value="UniProtKB-KW"/>
</dbReference>
<name>A0A1H9NS12_9PSEU</name>
<keyword evidence="2" id="KW-0547">Nucleotide-binding</keyword>
<feature type="active site" evidence="1">
    <location>
        <position position="218"/>
    </location>
</feature>
<sequence length="467" mass="51942">MTQRLYRPIPNFTEWNEPDDTIQIERVSYELSNSLSTAAPEAIAAVTRKLGREAAAESGAIEDLYKLGPGHTRTIASEEPGWEDVLTRQSAEALSIFDSQVDAYDFVRQEAQGQVESGEYWIKQLHAHVCRNQKTYKAAILLGDGSIGLVDRPLVPGRYREDASHTIRRDGEKIPFCPITDLLPEMHRLAEQVESPDFQNAHPVTQAAYVHYCLTHIHPFSDGNGRTARAWASLYTYKAYGIPLIVYSDRRGTYLQSLEAANEGGYGDLIRHFQYRTIDTLSRAQQELDSASNSSIEDHLASLLEIKPTDARITLASAQEVAYKIANHISSELHAMAVRLNSAGEGSFSLKIDKPEYQIDTLVVAVTGSLKTPASVTSRIELALHTSGDLTSMYLFNIHARRRTPAAASMFSTVSDMRMTYEDAFPQLATSAIDRIELLIDKILRDLIGDLQRSLRSVLRQGGLSAE</sequence>
<dbReference type="InterPro" id="IPR040198">
    <property type="entry name" value="Fido_containing"/>
</dbReference>
<evidence type="ECO:0000259" key="3">
    <source>
        <dbReference type="PROSITE" id="PS51459"/>
    </source>
</evidence>
<dbReference type="PROSITE" id="PS51459">
    <property type="entry name" value="FIDO"/>
    <property type="match status" value="1"/>
</dbReference>
<evidence type="ECO:0000256" key="2">
    <source>
        <dbReference type="PIRSR" id="PIRSR640198-2"/>
    </source>
</evidence>
<dbReference type="PANTHER" id="PTHR13504:SF38">
    <property type="entry name" value="FIDO DOMAIN-CONTAINING PROTEIN"/>
    <property type="match status" value="1"/>
</dbReference>
<gene>
    <name evidence="4" type="ORF">SAMN04488000_108301</name>
</gene>
<accession>A0A1H9NS12</accession>
<dbReference type="SUPFAM" id="SSF140931">
    <property type="entry name" value="Fic-like"/>
    <property type="match status" value="1"/>
</dbReference>
<dbReference type="InterPro" id="IPR036597">
    <property type="entry name" value="Fido-like_dom_sf"/>
</dbReference>
<dbReference type="EMBL" id="FOFV01000008">
    <property type="protein sequence ID" value="SER38760.1"/>
    <property type="molecule type" value="Genomic_DNA"/>
</dbReference>
<protein>
    <submittedName>
        <fullName evidence="4">Fic family protein</fullName>
    </submittedName>
</protein>
<evidence type="ECO:0000313" key="5">
    <source>
        <dbReference type="Proteomes" id="UP000199503"/>
    </source>
</evidence>
<dbReference type="STRING" id="65499.SAMN04488000_108301"/>
<proteinExistence type="predicted"/>
<feature type="domain" description="Fido" evidence="3">
    <location>
        <begin position="117"/>
        <end position="275"/>
    </location>
</feature>
<dbReference type="Proteomes" id="UP000199503">
    <property type="component" value="Unassembled WGS sequence"/>
</dbReference>
<dbReference type="AlphaFoldDB" id="A0A1H9NS12"/>
<dbReference type="Pfam" id="PF02661">
    <property type="entry name" value="Fic"/>
    <property type="match status" value="1"/>
</dbReference>
<evidence type="ECO:0000256" key="1">
    <source>
        <dbReference type="PIRSR" id="PIRSR640198-1"/>
    </source>
</evidence>
<dbReference type="RefSeq" id="WP_177229858.1">
    <property type="nucleotide sequence ID" value="NZ_FOFV01000008.1"/>
</dbReference>
<organism evidence="4 5">
    <name type="scientific">Lentzea albida</name>
    <dbReference type="NCBI Taxonomy" id="65499"/>
    <lineage>
        <taxon>Bacteria</taxon>
        <taxon>Bacillati</taxon>
        <taxon>Actinomycetota</taxon>
        <taxon>Actinomycetes</taxon>
        <taxon>Pseudonocardiales</taxon>
        <taxon>Pseudonocardiaceae</taxon>
        <taxon>Lentzea</taxon>
    </lineage>
</organism>
<dbReference type="Gene3D" id="1.10.3290.10">
    <property type="entry name" value="Fido-like domain"/>
    <property type="match status" value="1"/>
</dbReference>
<dbReference type="InterPro" id="IPR003812">
    <property type="entry name" value="Fido"/>
</dbReference>
<keyword evidence="5" id="KW-1185">Reference proteome</keyword>
<dbReference type="PANTHER" id="PTHR13504">
    <property type="entry name" value="FIDO DOMAIN-CONTAINING PROTEIN DDB_G0283145"/>
    <property type="match status" value="1"/>
</dbReference>
<evidence type="ECO:0000313" key="4">
    <source>
        <dbReference type="EMBL" id="SER38760.1"/>
    </source>
</evidence>
<reference evidence="5" key="1">
    <citation type="submission" date="2016-10" db="EMBL/GenBank/DDBJ databases">
        <authorList>
            <person name="Varghese N."/>
            <person name="Submissions S."/>
        </authorList>
    </citation>
    <scope>NUCLEOTIDE SEQUENCE [LARGE SCALE GENOMIC DNA]</scope>
    <source>
        <strain evidence="5">DSM 44437</strain>
    </source>
</reference>
<feature type="binding site" evidence="2">
    <location>
        <position position="262"/>
    </location>
    <ligand>
        <name>ATP</name>
        <dbReference type="ChEBI" id="CHEBI:30616"/>
    </ligand>
</feature>
<keyword evidence="2" id="KW-0067">ATP-binding</keyword>